<evidence type="ECO:0000256" key="7">
    <source>
        <dbReference type="RuleBase" id="RU366025"/>
    </source>
</evidence>
<keyword evidence="3 7" id="KW-0645">Protease</keyword>
<keyword evidence="11" id="KW-1185">Reference proteome</keyword>
<dbReference type="STRING" id="34508.A0A4U5M6J0"/>
<dbReference type="Pfam" id="PF06337">
    <property type="entry name" value="DUSP"/>
    <property type="match status" value="1"/>
</dbReference>
<keyword evidence="4 7" id="KW-0833">Ubl conjugation pathway</keyword>
<dbReference type="PROSITE" id="PS00973">
    <property type="entry name" value="USP_2"/>
    <property type="match status" value="1"/>
</dbReference>
<evidence type="ECO:0000256" key="4">
    <source>
        <dbReference type="ARBA" id="ARBA00022786"/>
    </source>
</evidence>
<dbReference type="PROSITE" id="PS51283">
    <property type="entry name" value="DUSP"/>
    <property type="match status" value="1"/>
</dbReference>
<dbReference type="InterPro" id="IPR018200">
    <property type="entry name" value="USP_CS"/>
</dbReference>
<dbReference type="EMBL" id="AZBU02000009">
    <property type="protein sequence ID" value="TKR64153.1"/>
    <property type="molecule type" value="Genomic_DNA"/>
</dbReference>
<dbReference type="AlphaFoldDB" id="A0A4U5M6J0"/>
<keyword evidence="6 7" id="KW-0788">Thiol protease</keyword>
<evidence type="ECO:0000256" key="6">
    <source>
        <dbReference type="ARBA" id="ARBA00022807"/>
    </source>
</evidence>
<dbReference type="OrthoDB" id="265776at2759"/>
<dbReference type="GO" id="GO:0006508">
    <property type="term" value="P:proteolysis"/>
    <property type="evidence" value="ECO:0007669"/>
    <property type="project" value="UniProtKB-KW"/>
</dbReference>
<dbReference type="InterPro" id="IPR006615">
    <property type="entry name" value="Pept_C19_DUSP"/>
</dbReference>
<dbReference type="PROSITE" id="PS50235">
    <property type="entry name" value="USP_3"/>
    <property type="match status" value="1"/>
</dbReference>
<dbReference type="InterPro" id="IPR035927">
    <property type="entry name" value="DUSP-like_sf"/>
</dbReference>
<dbReference type="Pfam" id="PF00443">
    <property type="entry name" value="UCH"/>
    <property type="match status" value="1"/>
</dbReference>
<protein>
    <recommendedName>
        <fullName evidence="7">Ubiquitin carboxyl-terminal hydrolase</fullName>
        <ecNumber evidence="7">3.4.19.12</ecNumber>
    </recommendedName>
</protein>
<feature type="domain" description="USP" evidence="8">
    <location>
        <begin position="276"/>
        <end position="617"/>
    </location>
</feature>
<comment type="caution">
    <text evidence="10">The sequence shown here is derived from an EMBL/GenBank/DDBJ whole genome shotgun (WGS) entry which is preliminary data.</text>
</comment>
<name>A0A4U5M6J0_STECR</name>
<reference evidence="10 11" key="1">
    <citation type="journal article" date="2015" name="Genome Biol.">
        <title>Comparative genomics of Steinernema reveals deeply conserved gene regulatory networks.</title>
        <authorList>
            <person name="Dillman A.R."/>
            <person name="Macchietto M."/>
            <person name="Porter C.F."/>
            <person name="Rogers A."/>
            <person name="Williams B."/>
            <person name="Antoshechkin I."/>
            <person name="Lee M.M."/>
            <person name="Goodwin Z."/>
            <person name="Lu X."/>
            <person name="Lewis E.E."/>
            <person name="Goodrich-Blair H."/>
            <person name="Stock S.P."/>
            <person name="Adams B.J."/>
            <person name="Sternberg P.W."/>
            <person name="Mortazavi A."/>
        </authorList>
    </citation>
    <scope>NUCLEOTIDE SEQUENCE [LARGE SCALE GENOMIC DNA]</scope>
    <source>
        <strain evidence="10 11">ALL</strain>
    </source>
</reference>
<dbReference type="GO" id="GO:0016579">
    <property type="term" value="P:protein deubiquitination"/>
    <property type="evidence" value="ECO:0007669"/>
    <property type="project" value="InterPro"/>
</dbReference>
<dbReference type="SUPFAM" id="SSF143791">
    <property type="entry name" value="DUSP-like"/>
    <property type="match status" value="1"/>
</dbReference>
<dbReference type="InterPro" id="IPR028889">
    <property type="entry name" value="USP"/>
</dbReference>
<dbReference type="SMART" id="SM00695">
    <property type="entry name" value="DUSP"/>
    <property type="match status" value="1"/>
</dbReference>
<sequence>MRYFRDIRKNMRIRKLIEDVDSLLLDIEYQQVEANDVWYLISMSWWKIFIDAKEKGQLNSIDTKTGVPPIDNADITVQEGNKYTLKPDLQEKHDYMLVPEKAFNTIRDAYGVVIEERDVIGCTAVTNFYTKAPFIEIYPTILKIRNAYKADIMEFQVPPFLEGEEVKNKMAEKLTPGHGQKPENIQIYVDHEGEKKYVQLDEEFRTVVSINDVLVLDWKTPQAAGQSLFASSSASSLSGPSYASIAGSQSMITRSATSESKTYDDDLTVKHRPGVCGLQNLGNTCFMNSALQCLSNVPVLTEYFYSNEYKSHLNTTNKLGMQGQLAAAYGDLMHQMWSGRHSSVIPRNFKNLIGRFEPRFSGYQQQDSQELLAYLLDGLHEDLNKIAVKPYIEDKEPNGRPDELVAAEAWEDYLKRNDSVIVDYMHGQLKSTLVCPDCSKVSVKFDPFCFLSVPLPSKDKMTLRSAQNAVQISECLDLFTTEERLGENDSWYCPECKEHRCASKKLDLWKLPDILIIHLKRFQYTRWYRDKIDSHVEFPVVGFDLSSRVLDPSGKEYVYDLIAISDHSGGLGGGHYTAIAKNRQTWFSFNDSCVTDIAELPEKMSSREAYMLFYRRRTSKTAAVKDANGTNGNGATPMEE</sequence>
<dbReference type="Proteomes" id="UP000298663">
    <property type="component" value="Unassembled WGS sequence"/>
</dbReference>
<gene>
    <name evidence="10" type="ORF">L596_024735</name>
</gene>
<evidence type="ECO:0000256" key="3">
    <source>
        <dbReference type="ARBA" id="ARBA00022670"/>
    </source>
</evidence>
<evidence type="ECO:0000259" key="8">
    <source>
        <dbReference type="PROSITE" id="PS50235"/>
    </source>
</evidence>
<comment type="similarity">
    <text evidence="2 7">Belongs to the peptidase C19 family.</text>
</comment>
<dbReference type="InterPro" id="IPR001394">
    <property type="entry name" value="Peptidase_C19_UCH"/>
</dbReference>
<evidence type="ECO:0000256" key="2">
    <source>
        <dbReference type="ARBA" id="ARBA00009085"/>
    </source>
</evidence>
<dbReference type="PANTHER" id="PTHR21646">
    <property type="entry name" value="UBIQUITIN CARBOXYL-TERMINAL HYDROLASE"/>
    <property type="match status" value="1"/>
</dbReference>
<dbReference type="PANTHER" id="PTHR21646:SF24">
    <property type="entry name" value="UBIQUITIN CARBOXYL-TERMINAL HYDROLASE"/>
    <property type="match status" value="1"/>
</dbReference>
<evidence type="ECO:0000259" key="9">
    <source>
        <dbReference type="PROSITE" id="PS51283"/>
    </source>
</evidence>
<evidence type="ECO:0000313" key="11">
    <source>
        <dbReference type="Proteomes" id="UP000298663"/>
    </source>
</evidence>
<feature type="domain" description="DUSP" evidence="9">
    <location>
        <begin position="11"/>
        <end position="120"/>
    </location>
</feature>
<dbReference type="SUPFAM" id="SSF54001">
    <property type="entry name" value="Cysteine proteinases"/>
    <property type="match status" value="1"/>
</dbReference>
<dbReference type="InterPro" id="IPR050185">
    <property type="entry name" value="Ub_carboxyl-term_hydrolase"/>
</dbReference>
<dbReference type="Gene3D" id="3.90.70.10">
    <property type="entry name" value="Cysteine proteinases"/>
    <property type="match status" value="1"/>
</dbReference>
<evidence type="ECO:0000256" key="1">
    <source>
        <dbReference type="ARBA" id="ARBA00000707"/>
    </source>
</evidence>
<keyword evidence="5 7" id="KW-0378">Hydrolase</keyword>
<dbReference type="PROSITE" id="PS00972">
    <property type="entry name" value="USP_1"/>
    <property type="match status" value="1"/>
</dbReference>
<dbReference type="EC" id="3.4.19.12" evidence="7"/>
<dbReference type="GO" id="GO:0004843">
    <property type="term" value="F:cysteine-type deubiquitinase activity"/>
    <property type="evidence" value="ECO:0007669"/>
    <property type="project" value="UniProtKB-UniRule"/>
</dbReference>
<organism evidence="10 11">
    <name type="scientific">Steinernema carpocapsae</name>
    <name type="common">Entomopathogenic nematode</name>
    <dbReference type="NCBI Taxonomy" id="34508"/>
    <lineage>
        <taxon>Eukaryota</taxon>
        <taxon>Metazoa</taxon>
        <taxon>Ecdysozoa</taxon>
        <taxon>Nematoda</taxon>
        <taxon>Chromadorea</taxon>
        <taxon>Rhabditida</taxon>
        <taxon>Tylenchina</taxon>
        <taxon>Panagrolaimomorpha</taxon>
        <taxon>Strongyloidoidea</taxon>
        <taxon>Steinernematidae</taxon>
        <taxon>Steinernema</taxon>
    </lineage>
</organism>
<accession>A0A4U5M6J0</accession>
<proteinExistence type="inferred from homology"/>
<reference evidence="10 11" key="2">
    <citation type="journal article" date="2019" name="G3 (Bethesda)">
        <title>Hybrid Assembly of the Genome of the Entomopathogenic Nematode Steinernema carpocapsae Identifies the X-Chromosome.</title>
        <authorList>
            <person name="Serra L."/>
            <person name="Macchietto M."/>
            <person name="Macias-Munoz A."/>
            <person name="McGill C.J."/>
            <person name="Rodriguez I.M."/>
            <person name="Rodriguez B."/>
            <person name="Murad R."/>
            <person name="Mortazavi A."/>
        </authorList>
    </citation>
    <scope>NUCLEOTIDE SEQUENCE [LARGE SCALE GENOMIC DNA]</scope>
    <source>
        <strain evidence="10 11">ALL</strain>
    </source>
</reference>
<dbReference type="InterPro" id="IPR038765">
    <property type="entry name" value="Papain-like_cys_pep_sf"/>
</dbReference>
<evidence type="ECO:0000313" key="10">
    <source>
        <dbReference type="EMBL" id="TKR64153.1"/>
    </source>
</evidence>
<dbReference type="Gene3D" id="3.30.2230.10">
    <property type="entry name" value="DUSP-like"/>
    <property type="match status" value="1"/>
</dbReference>
<dbReference type="CDD" id="cd02674">
    <property type="entry name" value="Peptidase_C19R"/>
    <property type="match status" value="1"/>
</dbReference>
<evidence type="ECO:0000256" key="5">
    <source>
        <dbReference type="ARBA" id="ARBA00022801"/>
    </source>
</evidence>
<comment type="catalytic activity">
    <reaction evidence="1 7">
        <text>Thiol-dependent hydrolysis of ester, thioester, amide, peptide and isopeptide bonds formed by the C-terminal Gly of ubiquitin (a 76-residue protein attached to proteins as an intracellular targeting signal).</text>
        <dbReference type="EC" id="3.4.19.12"/>
    </reaction>
</comment>